<dbReference type="InterPro" id="IPR039447">
    <property type="entry name" value="UreH-like_TM_dom"/>
</dbReference>
<evidence type="ECO:0000256" key="1">
    <source>
        <dbReference type="SAM" id="Phobius"/>
    </source>
</evidence>
<sequence>MNTKKLNFILLFLIIALATVFLLPNISFAQEAVCKTSVASFNLTPFAIVCGAAVDAINPCALSILILLMASMLIEGQRKKALLTGFSFVAAVYVAYFLMGIGALTFIRSHTLVFSGYFYKIIGAVSIIFGLLNVKDYFWYGGGGFIMEVPQRWRPKMKKLITGVASPWGAFTIGLLISLFLLPCLSGPYIVVLGMIAARATFLKGLLYMVVYNLIFILPMSIVVVAMYFGLPPEKAEQWRKNKLRLLHLIAGVILMALGVVILGGWL</sequence>
<dbReference type="PANTHER" id="PTHR31272:SF9">
    <property type="entry name" value="BLL1027 PROTEIN"/>
    <property type="match status" value="1"/>
</dbReference>
<evidence type="ECO:0000259" key="2">
    <source>
        <dbReference type="Pfam" id="PF13386"/>
    </source>
</evidence>
<evidence type="ECO:0000313" key="3">
    <source>
        <dbReference type="EMBL" id="PIQ75214.1"/>
    </source>
</evidence>
<feature type="transmembrane region" description="Helical" evidence="1">
    <location>
        <begin position="160"/>
        <end position="181"/>
    </location>
</feature>
<dbReference type="InterPro" id="IPR051790">
    <property type="entry name" value="Cytochrome_c-biogenesis_DsbD"/>
</dbReference>
<proteinExistence type="predicted"/>
<feature type="transmembrane region" description="Helical" evidence="1">
    <location>
        <begin position="81"/>
        <end position="105"/>
    </location>
</feature>
<keyword evidence="1" id="KW-1133">Transmembrane helix</keyword>
<feature type="transmembrane region" description="Helical" evidence="1">
    <location>
        <begin position="45"/>
        <end position="69"/>
    </location>
</feature>
<dbReference type="EMBL" id="PCVO01000037">
    <property type="protein sequence ID" value="PIQ75214.1"/>
    <property type="molecule type" value="Genomic_DNA"/>
</dbReference>
<dbReference type="Proteomes" id="UP000229317">
    <property type="component" value="Unassembled WGS sequence"/>
</dbReference>
<keyword evidence="1" id="KW-0472">Membrane</keyword>
<feature type="transmembrane region" description="Helical" evidence="1">
    <location>
        <begin position="246"/>
        <end position="266"/>
    </location>
</feature>
<dbReference type="PANTHER" id="PTHR31272">
    <property type="entry name" value="CYTOCHROME C-TYPE BIOGENESIS PROTEIN HI_1454-RELATED"/>
    <property type="match status" value="1"/>
</dbReference>
<dbReference type="Pfam" id="PF13386">
    <property type="entry name" value="DsbD_2"/>
    <property type="match status" value="1"/>
</dbReference>
<comment type="caution">
    <text evidence="3">The sequence shown here is derived from an EMBL/GenBank/DDBJ whole genome shotgun (WGS) entry which is preliminary data.</text>
</comment>
<feature type="transmembrane region" description="Helical" evidence="1">
    <location>
        <begin position="117"/>
        <end position="139"/>
    </location>
</feature>
<gene>
    <name evidence="3" type="ORF">COV84_02595</name>
</gene>
<feature type="transmembrane region" description="Helical" evidence="1">
    <location>
        <begin position="210"/>
        <end position="231"/>
    </location>
</feature>
<feature type="domain" description="Urease accessory protein UreH-like transmembrane" evidence="2">
    <location>
        <begin position="83"/>
        <end position="260"/>
    </location>
</feature>
<protein>
    <recommendedName>
        <fullName evidence="2">Urease accessory protein UreH-like transmembrane domain-containing protein</fullName>
    </recommendedName>
</protein>
<accession>A0A2H0KUY4</accession>
<name>A0A2H0KUY4_9BACT</name>
<dbReference type="AlphaFoldDB" id="A0A2H0KUY4"/>
<evidence type="ECO:0000313" key="4">
    <source>
        <dbReference type="Proteomes" id="UP000229317"/>
    </source>
</evidence>
<organism evidence="3 4">
    <name type="scientific">Candidatus Portnoybacteria bacterium CG11_big_fil_rev_8_21_14_0_20_40_15</name>
    <dbReference type="NCBI Taxonomy" id="1974817"/>
    <lineage>
        <taxon>Bacteria</taxon>
        <taxon>Candidatus Portnoyibacteriota</taxon>
    </lineage>
</organism>
<reference evidence="3 4" key="1">
    <citation type="submission" date="2017-09" db="EMBL/GenBank/DDBJ databases">
        <title>Depth-based differentiation of microbial function through sediment-hosted aquifers and enrichment of novel symbionts in the deep terrestrial subsurface.</title>
        <authorList>
            <person name="Probst A.J."/>
            <person name="Ladd B."/>
            <person name="Jarett J.K."/>
            <person name="Geller-Mcgrath D.E."/>
            <person name="Sieber C.M."/>
            <person name="Emerson J.B."/>
            <person name="Anantharaman K."/>
            <person name="Thomas B.C."/>
            <person name="Malmstrom R."/>
            <person name="Stieglmeier M."/>
            <person name="Klingl A."/>
            <person name="Woyke T."/>
            <person name="Ryan C.M."/>
            <person name="Banfield J.F."/>
        </authorList>
    </citation>
    <scope>NUCLEOTIDE SEQUENCE [LARGE SCALE GENOMIC DNA]</scope>
    <source>
        <strain evidence="3">CG11_big_fil_rev_8_21_14_0_20_40_15</strain>
    </source>
</reference>
<keyword evidence="1" id="KW-0812">Transmembrane</keyword>